<dbReference type="Proteomes" id="UP000248749">
    <property type="component" value="Unassembled WGS sequence"/>
</dbReference>
<keyword evidence="3" id="KW-1185">Reference proteome</keyword>
<evidence type="ECO:0000256" key="1">
    <source>
        <dbReference type="SAM" id="Phobius"/>
    </source>
</evidence>
<accession>A0A2W2CT60</accession>
<evidence type="ECO:0000313" key="2">
    <source>
        <dbReference type="EMBL" id="PZG02782.1"/>
    </source>
</evidence>
<comment type="caution">
    <text evidence="2">The sequence shown here is derived from an EMBL/GenBank/DDBJ whole genome shotgun (WGS) entry which is preliminary data.</text>
</comment>
<sequence length="100" mass="10921">MIFTRLGSRASVGPCSPFALATPPQAPLGVLGVLFLTFALGNFVLRLWAERRLWAGRALPGPFRTLRLFVNHPKLFFGALFAQITIGILLLVTAIVSTDR</sequence>
<name>A0A2W2CT60_9ACTN</name>
<feature type="transmembrane region" description="Helical" evidence="1">
    <location>
        <begin position="28"/>
        <end position="49"/>
    </location>
</feature>
<dbReference type="AlphaFoldDB" id="A0A2W2CT60"/>
<organism evidence="2 3">
    <name type="scientific">Micromonospora deserti</name>
    <dbReference type="NCBI Taxonomy" id="2070366"/>
    <lineage>
        <taxon>Bacteria</taxon>
        <taxon>Bacillati</taxon>
        <taxon>Actinomycetota</taxon>
        <taxon>Actinomycetes</taxon>
        <taxon>Micromonosporales</taxon>
        <taxon>Micromonosporaceae</taxon>
        <taxon>Micromonospora</taxon>
    </lineage>
</organism>
<proteinExistence type="predicted"/>
<feature type="transmembrane region" description="Helical" evidence="1">
    <location>
        <begin position="75"/>
        <end position="96"/>
    </location>
</feature>
<protein>
    <submittedName>
        <fullName evidence="2">Uncharacterized protein</fullName>
    </submittedName>
</protein>
<keyword evidence="1" id="KW-0472">Membrane</keyword>
<keyword evidence="1" id="KW-0812">Transmembrane</keyword>
<keyword evidence="1" id="KW-1133">Transmembrane helix</keyword>
<gene>
    <name evidence="2" type="ORF">C1I99_01175</name>
</gene>
<dbReference type="EMBL" id="POUB01000004">
    <property type="protein sequence ID" value="PZG02782.1"/>
    <property type="molecule type" value="Genomic_DNA"/>
</dbReference>
<evidence type="ECO:0000313" key="3">
    <source>
        <dbReference type="Proteomes" id="UP000248749"/>
    </source>
</evidence>
<reference evidence="2 3" key="1">
    <citation type="submission" date="2018-01" db="EMBL/GenBank/DDBJ databases">
        <title>Draft genome sequence of Salinispora sp. 13K206.</title>
        <authorList>
            <person name="Sahin N."/>
            <person name="Saygin H."/>
            <person name="Ay H."/>
        </authorList>
    </citation>
    <scope>NUCLEOTIDE SEQUENCE [LARGE SCALE GENOMIC DNA]</scope>
    <source>
        <strain evidence="2 3">13K206</strain>
    </source>
</reference>